<proteinExistence type="predicted"/>
<keyword evidence="1" id="KW-0472">Membrane</keyword>
<keyword evidence="1" id="KW-0812">Transmembrane</keyword>
<reference evidence="2 3" key="1">
    <citation type="submission" date="2017-04" db="EMBL/GenBank/DDBJ databases">
        <title>Genome sequencing of [Candida] sorbophila.</title>
        <authorList>
            <person name="Ahn J.O."/>
        </authorList>
    </citation>
    <scope>NUCLEOTIDE SEQUENCE [LARGE SCALE GENOMIC DNA]</scope>
    <source>
        <strain evidence="2 3">DS02</strain>
    </source>
</reference>
<feature type="transmembrane region" description="Helical" evidence="1">
    <location>
        <begin position="220"/>
        <end position="237"/>
    </location>
</feature>
<protein>
    <submittedName>
        <fullName evidence="2">CTP-dependent diacylglycerol kinase 1</fullName>
    </submittedName>
</protein>
<comment type="caution">
    <text evidence="2">The sequence shown here is derived from an EMBL/GenBank/DDBJ whole genome shotgun (WGS) entry which is preliminary data.</text>
</comment>
<dbReference type="EMBL" id="NDIQ01000021">
    <property type="protein sequence ID" value="PRT55389.1"/>
    <property type="molecule type" value="Genomic_DNA"/>
</dbReference>
<keyword evidence="2" id="KW-0418">Kinase</keyword>
<feature type="transmembrane region" description="Helical" evidence="1">
    <location>
        <begin position="92"/>
        <end position="112"/>
    </location>
</feature>
<dbReference type="OrthoDB" id="5673at2759"/>
<dbReference type="PANTHER" id="PTHR31303">
    <property type="entry name" value="CTP-DEPENDENT DIACYLGLYCEROL KINASE 1"/>
    <property type="match status" value="1"/>
</dbReference>
<accession>A0A2T0FK86</accession>
<dbReference type="InterPro" id="IPR037997">
    <property type="entry name" value="Dgk1-like"/>
</dbReference>
<dbReference type="PANTHER" id="PTHR31303:SF1">
    <property type="entry name" value="CTP-DEPENDENT DIACYLGLYCEROL KINASE 1"/>
    <property type="match status" value="1"/>
</dbReference>
<dbReference type="GO" id="GO:0004143">
    <property type="term" value="F:ATP-dependent diacylglycerol kinase activity"/>
    <property type="evidence" value="ECO:0007669"/>
    <property type="project" value="InterPro"/>
</dbReference>
<dbReference type="GO" id="GO:0006654">
    <property type="term" value="P:phosphatidic acid biosynthetic process"/>
    <property type="evidence" value="ECO:0007669"/>
    <property type="project" value="TreeGrafter"/>
</dbReference>
<evidence type="ECO:0000313" key="3">
    <source>
        <dbReference type="Proteomes" id="UP000238350"/>
    </source>
</evidence>
<dbReference type="GO" id="GO:0005789">
    <property type="term" value="C:endoplasmic reticulum membrane"/>
    <property type="evidence" value="ECO:0007669"/>
    <property type="project" value="TreeGrafter"/>
</dbReference>
<keyword evidence="1" id="KW-1133">Transmembrane helix</keyword>
<dbReference type="Proteomes" id="UP000238350">
    <property type="component" value="Unassembled WGS sequence"/>
</dbReference>
<keyword evidence="2" id="KW-0808">Transferase</keyword>
<evidence type="ECO:0000256" key="1">
    <source>
        <dbReference type="SAM" id="Phobius"/>
    </source>
</evidence>
<organism evidence="2 3">
    <name type="scientific">Wickerhamiella sorbophila</name>
    <dbReference type="NCBI Taxonomy" id="45607"/>
    <lineage>
        <taxon>Eukaryota</taxon>
        <taxon>Fungi</taxon>
        <taxon>Dikarya</taxon>
        <taxon>Ascomycota</taxon>
        <taxon>Saccharomycotina</taxon>
        <taxon>Dipodascomycetes</taxon>
        <taxon>Dipodascales</taxon>
        <taxon>Trichomonascaceae</taxon>
        <taxon>Wickerhamiella</taxon>
    </lineage>
</organism>
<dbReference type="RefSeq" id="XP_024665334.1">
    <property type="nucleotide sequence ID" value="XM_024809566.1"/>
</dbReference>
<keyword evidence="3" id="KW-1185">Reference proteome</keyword>
<sequence length="240" mass="26409">MANTAQESAGVLEKAENWVQQHEIPRKVLHGSIAIITLYLYVHGTHLNQVTPVLIAMLVPIATIEVFRFASPELNRAYIQTVGPLMRESEKTGAVNGVIWYLAGLIVVFSIFPKDLSVLSVLLLSWADLSASTIGRAYGKYTPQLYKGKSLAGSFAAFICGIALTWLWYGYYVPAYNQFNLPQDILWTAESSRLSLLSYSVTVGVVVAVAELFPIIDDNFSIPVVSATALWVILQAAKRN</sequence>
<dbReference type="STRING" id="45607.A0A2T0FK86"/>
<feature type="transmembrane region" description="Helical" evidence="1">
    <location>
        <begin position="151"/>
        <end position="172"/>
    </location>
</feature>
<feature type="transmembrane region" description="Helical" evidence="1">
    <location>
        <begin position="28"/>
        <end position="44"/>
    </location>
</feature>
<name>A0A2T0FK86_9ASCO</name>
<dbReference type="GeneID" id="36516757"/>
<evidence type="ECO:0000313" key="2">
    <source>
        <dbReference type="EMBL" id="PRT55389.1"/>
    </source>
</evidence>
<feature type="transmembrane region" description="Helical" evidence="1">
    <location>
        <begin position="50"/>
        <end position="71"/>
    </location>
</feature>
<gene>
    <name evidence="2" type="ORF">B9G98_03009</name>
</gene>
<feature type="transmembrane region" description="Helical" evidence="1">
    <location>
        <begin position="192"/>
        <end position="213"/>
    </location>
</feature>
<dbReference type="AlphaFoldDB" id="A0A2T0FK86"/>